<evidence type="ECO:0000313" key="2">
    <source>
        <dbReference type="Proteomes" id="UP000605970"/>
    </source>
</evidence>
<keyword evidence="2" id="KW-1185">Reference proteome</keyword>
<dbReference type="InterPro" id="IPR036188">
    <property type="entry name" value="FAD/NAD-bd_sf"/>
</dbReference>
<evidence type="ECO:0000313" key="1">
    <source>
        <dbReference type="EMBL" id="KAF7639325.1"/>
    </source>
</evidence>
<comment type="caution">
    <text evidence="1">The sequence shown here is derived from an EMBL/GenBank/DDBJ whole genome shotgun (WGS) entry which is preliminary data.</text>
</comment>
<dbReference type="AlphaFoldDB" id="A0A8T0A1Q9"/>
<dbReference type="Pfam" id="PF13738">
    <property type="entry name" value="Pyr_redox_3"/>
    <property type="match status" value="1"/>
</dbReference>
<gene>
    <name evidence="1" type="ORF">Mgra_00001289</name>
</gene>
<evidence type="ECO:0008006" key="3">
    <source>
        <dbReference type="Google" id="ProtNLM"/>
    </source>
</evidence>
<dbReference type="SUPFAM" id="SSF51905">
    <property type="entry name" value="FAD/NAD(P)-binding domain"/>
    <property type="match status" value="1"/>
</dbReference>
<dbReference type="PANTHER" id="PTHR15192:SF8">
    <property type="entry name" value="FAD_NAD(P)-BINDING DOMAIN-CONTAINING PROTEIN"/>
    <property type="match status" value="1"/>
</dbReference>
<proteinExistence type="predicted"/>
<dbReference type="Proteomes" id="UP000605970">
    <property type="component" value="Unassembled WGS sequence"/>
</dbReference>
<dbReference type="InterPro" id="IPR029731">
    <property type="entry name" value="OSGIN1/2"/>
</dbReference>
<dbReference type="EMBL" id="JABEBT010000006">
    <property type="protein sequence ID" value="KAF7639325.1"/>
    <property type="molecule type" value="Genomic_DNA"/>
</dbReference>
<dbReference type="OrthoDB" id="412005at2759"/>
<dbReference type="PANTHER" id="PTHR15192">
    <property type="entry name" value="PROTEIN CBG05349"/>
    <property type="match status" value="1"/>
</dbReference>
<accession>A0A8T0A1Q9</accession>
<reference evidence="1" key="1">
    <citation type="journal article" date="2020" name="Ecol. Evol.">
        <title>Genome structure and content of the rice root-knot nematode (Meloidogyne graminicola).</title>
        <authorList>
            <person name="Phan N.T."/>
            <person name="Danchin E.G.J."/>
            <person name="Klopp C."/>
            <person name="Perfus-Barbeoch L."/>
            <person name="Kozlowski D.K."/>
            <person name="Koutsovoulos G.D."/>
            <person name="Lopez-Roques C."/>
            <person name="Bouchez O."/>
            <person name="Zahm M."/>
            <person name="Besnard G."/>
            <person name="Bellafiore S."/>
        </authorList>
    </citation>
    <scope>NUCLEOTIDE SEQUENCE</scope>
    <source>
        <strain evidence="1">VN-18</strain>
    </source>
</reference>
<protein>
    <recommendedName>
        <fullName evidence="3">L-ornithine N(5)-oxygenase</fullName>
    </recommendedName>
</protein>
<dbReference type="Gene3D" id="3.50.50.60">
    <property type="entry name" value="FAD/NAD(P)-binding domain"/>
    <property type="match status" value="1"/>
</dbReference>
<sequence length="524" mass="59755">MHFPFFDLTDVCKGPEQVEEKLKFIDFNEDSLKLDTNTIIIGNGPAGISLSAMLDGWHPFYNNSNPHPNPHIHQQFSSKENKSLLFQDLTSAATLLNLSEQNVSNSTPFGSLYDSLTRQPSIENNKINKSSILWKNISNNFVVKHIVLGNTTIGGSWTEFEDEIKAVSINNWMNLPGYSLADDFLGNPNLNDQRPTANIFKNYLIKYCKEMGILKNFRPNTKVLKIKKKFNGENYWEVNGINLINNENFILRCKNLVLACGKNKQRKLEFINNSKLIVYNLNSLKYCISNTKTQNHPVIVVGDGISAADSIICALERNCQVLHIIKRSDKQLKNIMLASLSPLVYPEYAQVFEIMTGQKIEAKYKRLTETTINNVFDNEIELNTPGGIIKEQFRCLSICIGRHTEFSLLEENKNLEQFQNYCSINDSSLFALGAMIGDNFVRYLVGGALCVAQTLILRNNLTTKTIRQPFQVLFNKNKRIEEESCFCCYKKKRRQNSKEKLKLFLRTNSATTTLINTKIVKKII</sequence>
<organism evidence="1 2">
    <name type="scientific">Meloidogyne graminicola</name>
    <dbReference type="NCBI Taxonomy" id="189291"/>
    <lineage>
        <taxon>Eukaryota</taxon>
        <taxon>Metazoa</taxon>
        <taxon>Ecdysozoa</taxon>
        <taxon>Nematoda</taxon>
        <taxon>Chromadorea</taxon>
        <taxon>Rhabditida</taxon>
        <taxon>Tylenchina</taxon>
        <taxon>Tylenchomorpha</taxon>
        <taxon>Tylenchoidea</taxon>
        <taxon>Meloidogynidae</taxon>
        <taxon>Meloidogyninae</taxon>
        <taxon>Meloidogyne</taxon>
    </lineage>
</organism>
<name>A0A8T0A1Q9_9BILA</name>